<gene>
    <name evidence="7" type="ORF">FJAP1339_LOCUS12110</name>
    <name evidence="8" type="ORF">FJAP1339_LOCUS12111</name>
</gene>
<keyword evidence="4 5" id="KW-0413">Isomerase</keyword>
<dbReference type="PANTHER" id="PTHR10516:SF443">
    <property type="entry name" value="FK506-BINDING PROTEIN 59-RELATED"/>
    <property type="match status" value="1"/>
</dbReference>
<feature type="domain" description="PPIase FKBP-type" evidence="6">
    <location>
        <begin position="25"/>
        <end position="113"/>
    </location>
</feature>
<keyword evidence="3 5" id="KW-0697">Rotamase</keyword>
<proteinExistence type="predicted"/>
<dbReference type="EMBL" id="HBHR01023577">
    <property type="protein sequence ID" value="CAD9874998.1"/>
    <property type="molecule type" value="Transcribed_RNA"/>
</dbReference>
<evidence type="ECO:0000256" key="2">
    <source>
        <dbReference type="ARBA" id="ARBA00013194"/>
    </source>
</evidence>
<evidence type="ECO:0000313" key="7">
    <source>
        <dbReference type="EMBL" id="CAD9874998.1"/>
    </source>
</evidence>
<dbReference type="InterPro" id="IPR046357">
    <property type="entry name" value="PPIase_dom_sf"/>
</dbReference>
<protein>
    <recommendedName>
        <fullName evidence="2 5">peptidylprolyl isomerase</fullName>
        <ecNumber evidence="2 5">5.2.1.8</ecNumber>
    </recommendedName>
</protein>
<evidence type="ECO:0000256" key="3">
    <source>
        <dbReference type="ARBA" id="ARBA00023110"/>
    </source>
</evidence>
<dbReference type="FunFam" id="3.10.50.40:FF:000025">
    <property type="entry name" value="Peptidylprolyl isomerase"/>
    <property type="match status" value="1"/>
</dbReference>
<reference evidence="8" key="1">
    <citation type="submission" date="2021-01" db="EMBL/GenBank/DDBJ databases">
        <authorList>
            <person name="Corre E."/>
            <person name="Pelletier E."/>
            <person name="Niang G."/>
            <person name="Scheremetjew M."/>
            <person name="Finn R."/>
            <person name="Kale V."/>
            <person name="Holt S."/>
            <person name="Cochrane G."/>
            <person name="Meng A."/>
            <person name="Brown T."/>
            <person name="Cohen L."/>
        </authorList>
    </citation>
    <scope>NUCLEOTIDE SEQUENCE</scope>
    <source>
        <strain evidence="8">CCMP1661</strain>
    </source>
</reference>
<name>A0A6U1QP22_9STRA</name>
<evidence type="ECO:0000259" key="6">
    <source>
        <dbReference type="PROSITE" id="PS50059"/>
    </source>
</evidence>
<comment type="catalytic activity">
    <reaction evidence="1 5">
        <text>[protein]-peptidylproline (omega=180) = [protein]-peptidylproline (omega=0)</text>
        <dbReference type="Rhea" id="RHEA:16237"/>
        <dbReference type="Rhea" id="RHEA-COMP:10747"/>
        <dbReference type="Rhea" id="RHEA-COMP:10748"/>
        <dbReference type="ChEBI" id="CHEBI:83833"/>
        <dbReference type="ChEBI" id="CHEBI:83834"/>
        <dbReference type="EC" id="5.2.1.8"/>
    </reaction>
</comment>
<dbReference type="PROSITE" id="PS50059">
    <property type="entry name" value="FKBP_PPIASE"/>
    <property type="match status" value="1"/>
</dbReference>
<dbReference type="AlphaFoldDB" id="A0A6U1QP22"/>
<organism evidence="8">
    <name type="scientific">Fibrocapsa japonica</name>
    <dbReference type="NCBI Taxonomy" id="94617"/>
    <lineage>
        <taxon>Eukaryota</taxon>
        <taxon>Sar</taxon>
        <taxon>Stramenopiles</taxon>
        <taxon>Ochrophyta</taxon>
        <taxon>Raphidophyceae</taxon>
        <taxon>Chattonellales</taxon>
        <taxon>Chattonellaceae</taxon>
        <taxon>Fibrocapsa</taxon>
    </lineage>
</organism>
<dbReference type="SUPFAM" id="SSF54534">
    <property type="entry name" value="FKBP-like"/>
    <property type="match status" value="1"/>
</dbReference>
<sequence length="113" mass="12265">MYRGPGEVKVEIFAAGDGINYPQPGKTVTVHYTGFLPDGTQFDSSRDRGKPFKFKLGAEQVISGLDEGVSQLSIGERAKITIPSQKGYGERGFPGLVPPNSQLVFDLELITFT</sequence>
<dbReference type="InterPro" id="IPR050689">
    <property type="entry name" value="FKBP-type_PPIase"/>
</dbReference>
<dbReference type="GO" id="GO:0003755">
    <property type="term" value="F:peptidyl-prolyl cis-trans isomerase activity"/>
    <property type="evidence" value="ECO:0007669"/>
    <property type="project" value="UniProtKB-KW"/>
</dbReference>
<evidence type="ECO:0000256" key="1">
    <source>
        <dbReference type="ARBA" id="ARBA00000971"/>
    </source>
</evidence>
<accession>A0A6U1QP22</accession>
<dbReference type="EC" id="5.2.1.8" evidence="2 5"/>
<dbReference type="Gene3D" id="3.10.50.40">
    <property type="match status" value="1"/>
</dbReference>
<dbReference type="InterPro" id="IPR001179">
    <property type="entry name" value="PPIase_FKBP_dom"/>
</dbReference>
<dbReference type="PANTHER" id="PTHR10516">
    <property type="entry name" value="PEPTIDYL-PROLYL CIS-TRANS ISOMERASE"/>
    <property type="match status" value="1"/>
</dbReference>
<evidence type="ECO:0000313" key="8">
    <source>
        <dbReference type="EMBL" id="CAD9875000.1"/>
    </source>
</evidence>
<evidence type="ECO:0000256" key="5">
    <source>
        <dbReference type="PROSITE-ProRule" id="PRU00277"/>
    </source>
</evidence>
<dbReference type="EMBL" id="HBHR01023578">
    <property type="protein sequence ID" value="CAD9875000.1"/>
    <property type="molecule type" value="Transcribed_RNA"/>
</dbReference>
<dbReference type="Pfam" id="PF00254">
    <property type="entry name" value="FKBP_C"/>
    <property type="match status" value="1"/>
</dbReference>
<evidence type="ECO:0000256" key="4">
    <source>
        <dbReference type="ARBA" id="ARBA00023235"/>
    </source>
</evidence>
<dbReference type="GO" id="GO:0005737">
    <property type="term" value="C:cytoplasm"/>
    <property type="evidence" value="ECO:0007669"/>
    <property type="project" value="TreeGrafter"/>
</dbReference>